<dbReference type="PANTHER" id="PTHR37302">
    <property type="entry name" value="SLR1116 PROTEIN"/>
    <property type="match status" value="1"/>
</dbReference>
<dbReference type="RefSeq" id="WP_066287311.1">
    <property type="nucleotide sequence ID" value="NZ_CP016761.1"/>
</dbReference>
<dbReference type="EMBL" id="CP016761">
    <property type="protein sequence ID" value="ANX11456.1"/>
    <property type="molecule type" value="Genomic_DNA"/>
</dbReference>
<dbReference type="SUPFAM" id="SSF109854">
    <property type="entry name" value="DinB/YfiT-like putative metalloenzymes"/>
    <property type="match status" value="1"/>
</dbReference>
<dbReference type="OrthoDB" id="9811413at2"/>
<dbReference type="AlphaFoldDB" id="A0A1B1Z1U5"/>
<comment type="similarity">
    <text evidence="1">Belongs to the DinB family.</text>
</comment>
<name>A0A1B1Z1U5_9BACL</name>
<accession>A0A1B1Z1U5</accession>
<evidence type="ECO:0000256" key="3">
    <source>
        <dbReference type="PIRSR" id="PIRSR607837-1"/>
    </source>
</evidence>
<reference evidence="4 5" key="1">
    <citation type="submission" date="2016-08" db="EMBL/GenBank/DDBJ databases">
        <title>Complete genome sequence of Fictibacillus arsenicus G25-54, a strain with toxicity to nematodes and a potential arsenic-resistance activity.</title>
        <authorList>
            <person name="Zheng Z."/>
        </authorList>
    </citation>
    <scope>NUCLEOTIDE SEQUENCE [LARGE SCALE GENOMIC DNA]</scope>
    <source>
        <strain evidence="4 5">G25-54</strain>
    </source>
</reference>
<evidence type="ECO:0008006" key="6">
    <source>
        <dbReference type="Google" id="ProtNLM"/>
    </source>
</evidence>
<dbReference type="Pfam" id="PF05163">
    <property type="entry name" value="DinB"/>
    <property type="match status" value="1"/>
</dbReference>
<dbReference type="InterPro" id="IPR034660">
    <property type="entry name" value="DinB/YfiT-like"/>
</dbReference>
<protein>
    <recommendedName>
        <fullName evidence="6">Damage-inducible protein DinB</fullName>
    </recommendedName>
</protein>
<evidence type="ECO:0000256" key="1">
    <source>
        <dbReference type="ARBA" id="ARBA00008635"/>
    </source>
</evidence>
<dbReference type="GO" id="GO:0046872">
    <property type="term" value="F:metal ion binding"/>
    <property type="evidence" value="ECO:0007669"/>
    <property type="project" value="UniProtKB-KW"/>
</dbReference>
<proteinExistence type="inferred from homology"/>
<evidence type="ECO:0000256" key="2">
    <source>
        <dbReference type="ARBA" id="ARBA00022723"/>
    </source>
</evidence>
<organism evidence="4 5">
    <name type="scientific">Fictibacillus arsenicus</name>
    <dbReference type="NCBI Taxonomy" id="255247"/>
    <lineage>
        <taxon>Bacteria</taxon>
        <taxon>Bacillati</taxon>
        <taxon>Bacillota</taxon>
        <taxon>Bacilli</taxon>
        <taxon>Bacillales</taxon>
        <taxon>Fictibacillaceae</taxon>
        <taxon>Fictibacillus</taxon>
    </lineage>
</organism>
<dbReference type="KEGG" id="far:ABE41_005505"/>
<evidence type="ECO:0000313" key="4">
    <source>
        <dbReference type="EMBL" id="ANX11456.1"/>
    </source>
</evidence>
<dbReference type="Gene3D" id="1.20.120.450">
    <property type="entry name" value="dinb family like domain"/>
    <property type="match status" value="1"/>
</dbReference>
<feature type="binding site" evidence="3">
    <location>
        <position position="139"/>
    </location>
    <ligand>
        <name>a divalent metal cation</name>
        <dbReference type="ChEBI" id="CHEBI:60240"/>
    </ligand>
</feature>
<dbReference type="Proteomes" id="UP000077412">
    <property type="component" value="Chromosome"/>
</dbReference>
<feature type="binding site" evidence="3">
    <location>
        <position position="50"/>
    </location>
    <ligand>
        <name>a divalent metal cation</name>
        <dbReference type="ChEBI" id="CHEBI:60240"/>
    </ligand>
</feature>
<dbReference type="STRING" id="255247.ABE41_005505"/>
<keyword evidence="5" id="KW-1185">Reference proteome</keyword>
<keyword evidence="2 3" id="KW-0479">Metal-binding</keyword>
<evidence type="ECO:0000313" key="5">
    <source>
        <dbReference type="Proteomes" id="UP000077412"/>
    </source>
</evidence>
<dbReference type="InterPro" id="IPR007837">
    <property type="entry name" value="DinB"/>
</dbReference>
<sequence length="168" mass="19806">MTRTHHAIEMFDYHIWANKTLFNRLVELQNDVYHQEIQSVFPSISKVVSHMYIVDQLWFHIISGVSMSEALEIEKVETDTRSIEKIVLMFQELYDRYRDLLNNQVDLDEVVVLDTPWAGRRETSLSEMVMHLVTHGSYHRGNITAMLRQMGHPSVTTDLTSYWYADRT</sequence>
<feature type="binding site" evidence="3">
    <location>
        <position position="135"/>
    </location>
    <ligand>
        <name>a divalent metal cation</name>
        <dbReference type="ChEBI" id="CHEBI:60240"/>
    </ligand>
</feature>
<gene>
    <name evidence="4" type="ORF">ABE41_005505</name>
</gene>
<dbReference type="PANTHER" id="PTHR37302:SF1">
    <property type="entry name" value="PROTEIN DINB"/>
    <property type="match status" value="1"/>
</dbReference>